<accession>A0AAV4MJL1</accession>
<reference evidence="2 3" key="1">
    <citation type="submission" date="2021-06" db="EMBL/GenBank/DDBJ databases">
        <title>Caerostris darwini draft genome.</title>
        <authorList>
            <person name="Kono N."/>
            <person name="Arakawa K."/>
        </authorList>
    </citation>
    <scope>NUCLEOTIDE SEQUENCE [LARGE SCALE GENOMIC DNA]</scope>
</reference>
<comment type="caution">
    <text evidence="2">The sequence shown here is derived from an EMBL/GenBank/DDBJ whole genome shotgun (WGS) entry which is preliminary data.</text>
</comment>
<feature type="region of interest" description="Disordered" evidence="1">
    <location>
        <begin position="27"/>
        <end position="63"/>
    </location>
</feature>
<feature type="compositionally biased region" description="Polar residues" evidence="1">
    <location>
        <begin position="27"/>
        <end position="37"/>
    </location>
</feature>
<feature type="non-terminal residue" evidence="2">
    <location>
        <position position="1"/>
    </location>
</feature>
<name>A0AAV4MJL1_9ARAC</name>
<proteinExistence type="predicted"/>
<dbReference type="Proteomes" id="UP001054837">
    <property type="component" value="Unassembled WGS sequence"/>
</dbReference>
<dbReference type="AlphaFoldDB" id="A0AAV4MJL1"/>
<evidence type="ECO:0000313" key="2">
    <source>
        <dbReference type="EMBL" id="GIX72407.1"/>
    </source>
</evidence>
<keyword evidence="3" id="KW-1185">Reference proteome</keyword>
<evidence type="ECO:0000256" key="1">
    <source>
        <dbReference type="SAM" id="MobiDB-lite"/>
    </source>
</evidence>
<dbReference type="EMBL" id="BPLQ01000528">
    <property type="protein sequence ID" value="GIX72407.1"/>
    <property type="molecule type" value="Genomic_DNA"/>
</dbReference>
<protein>
    <submittedName>
        <fullName evidence="2">Uncharacterized protein</fullName>
    </submittedName>
</protein>
<evidence type="ECO:0000313" key="3">
    <source>
        <dbReference type="Proteomes" id="UP001054837"/>
    </source>
</evidence>
<gene>
    <name evidence="2" type="ORF">CDAR_5951</name>
</gene>
<organism evidence="2 3">
    <name type="scientific">Caerostris darwini</name>
    <dbReference type="NCBI Taxonomy" id="1538125"/>
    <lineage>
        <taxon>Eukaryota</taxon>
        <taxon>Metazoa</taxon>
        <taxon>Ecdysozoa</taxon>
        <taxon>Arthropoda</taxon>
        <taxon>Chelicerata</taxon>
        <taxon>Arachnida</taxon>
        <taxon>Araneae</taxon>
        <taxon>Araneomorphae</taxon>
        <taxon>Entelegynae</taxon>
        <taxon>Araneoidea</taxon>
        <taxon>Araneidae</taxon>
        <taxon>Caerostris</taxon>
    </lineage>
</organism>
<sequence length="63" mass="7277">EELKTEYLLLFTSSDIQFINQEIDQFSSSTKKSTNSVHRPLFSPQEKRSNSSSQRKATVRNLV</sequence>